<feature type="transmembrane region" description="Helical" evidence="6">
    <location>
        <begin position="242"/>
        <end position="264"/>
    </location>
</feature>
<dbReference type="GO" id="GO:0015499">
    <property type="term" value="F:formate transmembrane transporter activity"/>
    <property type="evidence" value="ECO:0007669"/>
    <property type="project" value="TreeGrafter"/>
</dbReference>
<accession>A0A9Q4C8V9</accession>
<feature type="transmembrane region" description="Helical" evidence="6">
    <location>
        <begin position="124"/>
        <end position="148"/>
    </location>
</feature>
<feature type="transmembrane region" description="Helical" evidence="6">
    <location>
        <begin position="48"/>
        <end position="71"/>
    </location>
</feature>
<evidence type="ECO:0000256" key="6">
    <source>
        <dbReference type="SAM" id="Phobius"/>
    </source>
</evidence>
<organism evidence="7 8">
    <name type="scientific">Corynebacterium pygosceleis</name>
    <dbReference type="NCBI Taxonomy" id="2800406"/>
    <lineage>
        <taxon>Bacteria</taxon>
        <taxon>Bacillati</taxon>
        <taxon>Actinomycetota</taxon>
        <taxon>Actinomycetes</taxon>
        <taxon>Mycobacteriales</taxon>
        <taxon>Corynebacteriaceae</taxon>
        <taxon>Corynebacterium</taxon>
    </lineage>
</organism>
<feature type="region of interest" description="Disordered" evidence="5">
    <location>
        <begin position="1"/>
        <end position="27"/>
    </location>
</feature>
<gene>
    <name evidence="7" type="ORF">OS129_07500</name>
</gene>
<dbReference type="GO" id="GO:0005886">
    <property type="term" value="C:plasma membrane"/>
    <property type="evidence" value="ECO:0007669"/>
    <property type="project" value="TreeGrafter"/>
</dbReference>
<dbReference type="InterPro" id="IPR000292">
    <property type="entry name" value="For/NO2_transpt"/>
</dbReference>
<dbReference type="Proteomes" id="UP001071478">
    <property type="component" value="Unassembled WGS sequence"/>
</dbReference>
<evidence type="ECO:0000256" key="5">
    <source>
        <dbReference type="SAM" id="MobiDB-lite"/>
    </source>
</evidence>
<keyword evidence="3 6" id="KW-1133">Transmembrane helix</keyword>
<evidence type="ECO:0000313" key="7">
    <source>
        <dbReference type="EMBL" id="MCX7468717.1"/>
    </source>
</evidence>
<keyword evidence="4 6" id="KW-0472">Membrane</keyword>
<feature type="compositionally biased region" description="Basic and acidic residues" evidence="5">
    <location>
        <begin position="1"/>
        <end position="11"/>
    </location>
</feature>
<dbReference type="InterPro" id="IPR023271">
    <property type="entry name" value="Aquaporin-like"/>
</dbReference>
<evidence type="ECO:0000256" key="1">
    <source>
        <dbReference type="ARBA" id="ARBA00004141"/>
    </source>
</evidence>
<evidence type="ECO:0000256" key="4">
    <source>
        <dbReference type="ARBA" id="ARBA00023136"/>
    </source>
</evidence>
<evidence type="ECO:0000256" key="3">
    <source>
        <dbReference type="ARBA" id="ARBA00022989"/>
    </source>
</evidence>
<dbReference type="Gene3D" id="1.20.1080.10">
    <property type="entry name" value="Glycerol uptake facilitator protein"/>
    <property type="match status" value="1"/>
</dbReference>
<feature type="transmembrane region" description="Helical" evidence="6">
    <location>
        <begin position="83"/>
        <end position="112"/>
    </location>
</feature>
<dbReference type="EMBL" id="JAPMKU010000003">
    <property type="protein sequence ID" value="MCX7468717.1"/>
    <property type="molecule type" value="Genomic_DNA"/>
</dbReference>
<comment type="caution">
    <text evidence="7">The sequence shown here is derived from an EMBL/GenBank/DDBJ whole genome shotgun (WGS) entry which is preliminary data.</text>
</comment>
<keyword evidence="2 6" id="KW-0812">Transmembrane</keyword>
<dbReference type="PANTHER" id="PTHR30520:SF2">
    <property type="entry name" value="INNER MEMBRANE PROTEIN YFDC"/>
    <property type="match status" value="1"/>
</dbReference>
<evidence type="ECO:0000313" key="8">
    <source>
        <dbReference type="Proteomes" id="UP001071478"/>
    </source>
</evidence>
<protein>
    <submittedName>
        <fullName evidence="7">Formate/nitrite transporter family protein</fullName>
    </submittedName>
</protein>
<dbReference type="RefSeq" id="WP_248168144.1">
    <property type="nucleotide sequence ID" value="NZ_JALNJA010000003.1"/>
</dbReference>
<comment type="subcellular location">
    <subcellularLocation>
        <location evidence="1">Membrane</location>
        <topology evidence="1">Multi-pass membrane protein</topology>
    </subcellularLocation>
</comment>
<sequence>MSDDHDPHENIPSDAPGNGHSGTDTDGLSETMIKQINEGTERLSRPPAALVVTGVMGSLEVGVGLLAEYIVTTSTGSEMLGSLAFAIGLVIILLAHSELFTEGFLVPVSSVVAGKMPLHRLIRFWAATFTGNIIGAAVIMELLVTAYPDMHPYLIEKALHYALMPIDPQHVVLAALGGMFLTLVTRMHQFTDEVVPMIIASTIGGFLLSATGIVHSILDTLFIFGGLFTGESGLTFTDWLTFVWWVALANLVGGLVLVSALRFVQARRVVLDQKNGSVRTRGQAPADTGR</sequence>
<reference evidence="7" key="1">
    <citation type="submission" date="2022-11" db="EMBL/GenBank/DDBJ databases">
        <title>Corynebacterium sp. isolated from Penguins.</title>
        <authorList>
            <person name="Sedlar K."/>
            <person name="Svec P."/>
        </authorList>
    </citation>
    <scope>NUCLEOTIDE SEQUENCE</scope>
    <source>
        <strain evidence="7">P7374</strain>
    </source>
</reference>
<feature type="transmembrane region" description="Helical" evidence="6">
    <location>
        <begin position="168"/>
        <end position="185"/>
    </location>
</feature>
<feature type="transmembrane region" description="Helical" evidence="6">
    <location>
        <begin position="197"/>
        <end position="218"/>
    </location>
</feature>
<dbReference type="Pfam" id="PF01226">
    <property type="entry name" value="Form_Nir_trans"/>
    <property type="match status" value="1"/>
</dbReference>
<name>A0A9Q4C8V9_9CORY</name>
<dbReference type="AlphaFoldDB" id="A0A9Q4C8V9"/>
<proteinExistence type="predicted"/>
<evidence type="ECO:0000256" key="2">
    <source>
        <dbReference type="ARBA" id="ARBA00022692"/>
    </source>
</evidence>
<dbReference type="PANTHER" id="PTHR30520">
    <property type="entry name" value="FORMATE TRANSPORTER-RELATED"/>
    <property type="match status" value="1"/>
</dbReference>